<keyword evidence="2" id="KW-0812">Transmembrane</keyword>
<name>A0A2H3CIL4_ARMGA</name>
<keyword evidence="4" id="KW-1185">Reference proteome</keyword>
<feature type="transmembrane region" description="Helical" evidence="2">
    <location>
        <begin position="21"/>
        <end position="41"/>
    </location>
</feature>
<keyword evidence="2" id="KW-0472">Membrane</keyword>
<protein>
    <submittedName>
        <fullName evidence="3">Uncharacterized protein</fullName>
    </submittedName>
</protein>
<sequence>MMISSHQIYGRLYRETYLFSSSAWALSLTSILLSFVVVVLAESNSVLHQPQLSEQDMHKPARHHSDGKNCRLS</sequence>
<reference evidence="4" key="1">
    <citation type="journal article" date="2017" name="Nat. Ecol. Evol.">
        <title>Genome expansion and lineage-specific genetic innovations in the forest pathogenic fungi Armillaria.</title>
        <authorList>
            <person name="Sipos G."/>
            <person name="Prasanna A.N."/>
            <person name="Walter M.C."/>
            <person name="O'Connor E."/>
            <person name="Balint B."/>
            <person name="Krizsan K."/>
            <person name="Kiss B."/>
            <person name="Hess J."/>
            <person name="Varga T."/>
            <person name="Slot J."/>
            <person name="Riley R."/>
            <person name="Boka B."/>
            <person name="Rigling D."/>
            <person name="Barry K."/>
            <person name="Lee J."/>
            <person name="Mihaltcheva S."/>
            <person name="LaButti K."/>
            <person name="Lipzen A."/>
            <person name="Waldron R."/>
            <person name="Moloney N.M."/>
            <person name="Sperisen C."/>
            <person name="Kredics L."/>
            <person name="Vagvoelgyi C."/>
            <person name="Patrignani A."/>
            <person name="Fitzpatrick D."/>
            <person name="Nagy I."/>
            <person name="Doyle S."/>
            <person name="Anderson J.B."/>
            <person name="Grigoriev I.V."/>
            <person name="Gueldener U."/>
            <person name="Muensterkoetter M."/>
            <person name="Nagy L.G."/>
        </authorList>
    </citation>
    <scope>NUCLEOTIDE SEQUENCE [LARGE SCALE GENOMIC DNA]</scope>
    <source>
        <strain evidence="4">Ar21-2</strain>
    </source>
</reference>
<feature type="region of interest" description="Disordered" evidence="1">
    <location>
        <begin position="51"/>
        <end position="73"/>
    </location>
</feature>
<gene>
    <name evidence="3" type="ORF">ARMGADRAFT_772699</name>
</gene>
<accession>A0A2H3CIL4</accession>
<evidence type="ECO:0000313" key="4">
    <source>
        <dbReference type="Proteomes" id="UP000217790"/>
    </source>
</evidence>
<dbReference type="EMBL" id="KZ293725">
    <property type="protein sequence ID" value="PBK81710.1"/>
    <property type="molecule type" value="Genomic_DNA"/>
</dbReference>
<evidence type="ECO:0000256" key="1">
    <source>
        <dbReference type="SAM" id="MobiDB-lite"/>
    </source>
</evidence>
<keyword evidence="2" id="KW-1133">Transmembrane helix</keyword>
<evidence type="ECO:0000313" key="3">
    <source>
        <dbReference type="EMBL" id="PBK81710.1"/>
    </source>
</evidence>
<feature type="compositionally biased region" description="Basic and acidic residues" evidence="1">
    <location>
        <begin position="55"/>
        <end position="73"/>
    </location>
</feature>
<dbReference type="AlphaFoldDB" id="A0A2H3CIL4"/>
<dbReference type="InParanoid" id="A0A2H3CIL4"/>
<proteinExistence type="predicted"/>
<organism evidence="3 4">
    <name type="scientific">Armillaria gallica</name>
    <name type="common">Bulbous honey fungus</name>
    <name type="synonym">Armillaria bulbosa</name>
    <dbReference type="NCBI Taxonomy" id="47427"/>
    <lineage>
        <taxon>Eukaryota</taxon>
        <taxon>Fungi</taxon>
        <taxon>Dikarya</taxon>
        <taxon>Basidiomycota</taxon>
        <taxon>Agaricomycotina</taxon>
        <taxon>Agaricomycetes</taxon>
        <taxon>Agaricomycetidae</taxon>
        <taxon>Agaricales</taxon>
        <taxon>Marasmiineae</taxon>
        <taxon>Physalacriaceae</taxon>
        <taxon>Armillaria</taxon>
    </lineage>
</organism>
<dbReference type="Proteomes" id="UP000217790">
    <property type="component" value="Unassembled WGS sequence"/>
</dbReference>
<evidence type="ECO:0000256" key="2">
    <source>
        <dbReference type="SAM" id="Phobius"/>
    </source>
</evidence>